<keyword evidence="2" id="KW-1185">Reference proteome</keyword>
<dbReference type="Gene3D" id="3.30.1460.10">
    <property type="match status" value="1"/>
</dbReference>
<evidence type="ECO:0000313" key="1">
    <source>
        <dbReference type="EMBL" id="KAB1158298.1"/>
    </source>
</evidence>
<evidence type="ECO:0000313" key="2">
    <source>
        <dbReference type="Proteomes" id="UP000467305"/>
    </source>
</evidence>
<name>A0A7J5ALF9_9FLAO</name>
<gene>
    <name evidence="1" type="ORF">F7018_08925</name>
</gene>
<dbReference type="Proteomes" id="UP000467305">
    <property type="component" value="Unassembled WGS sequence"/>
</dbReference>
<protein>
    <recommendedName>
        <fullName evidence="3">YbjN domain-containing protein</fullName>
    </recommendedName>
</protein>
<proteinExistence type="predicted"/>
<dbReference type="SUPFAM" id="SSF69635">
    <property type="entry name" value="Type III secretory system chaperone-like"/>
    <property type="match status" value="1"/>
</dbReference>
<reference evidence="1 2" key="1">
    <citation type="submission" date="2019-09" db="EMBL/GenBank/DDBJ databases">
        <authorList>
            <person name="Cao W.R."/>
        </authorList>
    </citation>
    <scope>NUCLEOTIDE SEQUENCE [LARGE SCALE GENOMIC DNA]</scope>
    <source>
        <strain evidence="2">a4</strain>
    </source>
</reference>
<organism evidence="1 2">
    <name type="scientific">Tenacibaculum aiptasiae</name>
    <dbReference type="NCBI Taxonomy" id="426481"/>
    <lineage>
        <taxon>Bacteria</taxon>
        <taxon>Pseudomonadati</taxon>
        <taxon>Bacteroidota</taxon>
        <taxon>Flavobacteriia</taxon>
        <taxon>Flavobacteriales</taxon>
        <taxon>Flavobacteriaceae</taxon>
        <taxon>Tenacibaculum</taxon>
    </lineage>
</organism>
<comment type="caution">
    <text evidence="1">The sequence shown here is derived from an EMBL/GenBank/DDBJ whole genome shotgun (WGS) entry which is preliminary data.</text>
</comment>
<evidence type="ECO:0008006" key="3">
    <source>
        <dbReference type="Google" id="ProtNLM"/>
    </source>
</evidence>
<dbReference type="RefSeq" id="WP_217701371.1">
    <property type="nucleotide sequence ID" value="NZ_WAAU01000013.1"/>
</dbReference>
<accession>A0A7J5ALF9</accession>
<sequence length="144" mass="16622">MNIEKLDEIITKNSDSLLTQNNTWRFIYKNRILICVADKKANRMRIISPIAKKEQLTEELILNSLVANFHTALDVKYALSDEILWSVFTHPLKELTPQQIEDAISQVYYANITFGTLYSSTTLTFPGNTKKKALKKEIPFKEKI</sequence>
<dbReference type="AlphaFoldDB" id="A0A7J5ALF9"/>
<dbReference type="EMBL" id="WAAU01000013">
    <property type="protein sequence ID" value="KAB1158298.1"/>
    <property type="molecule type" value="Genomic_DNA"/>
</dbReference>